<dbReference type="EMBL" id="JABEZY010261122">
    <property type="protein sequence ID" value="MBA0754347.1"/>
    <property type="molecule type" value="Genomic_DNA"/>
</dbReference>
<dbReference type="PANTHER" id="PTHR47074:SF48">
    <property type="entry name" value="POLYNUCLEOTIDYL TRANSFERASE, RIBONUCLEASE H-LIKE SUPERFAMILY PROTEIN"/>
    <property type="match status" value="1"/>
</dbReference>
<name>A0A7J9D0W6_GOSGO</name>
<evidence type="ECO:0000313" key="3">
    <source>
        <dbReference type="Proteomes" id="UP000593579"/>
    </source>
</evidence>
<dbReference type="GO" id="GO:0004523">
    <property type="term" value="F:RNA-DNA hybrid ribonuclease activity"/>
    <property type="evidence" value="ECO:0007669"/>
    <property type="project" value="InterPro"/>
</dbReference>
<dbReference type="Proteomes" id="UP000593579">
    <property type="component" value="Unassembled WGS sequence"/>
</dbReference>
<feature type="domain" description="RNase H type-1" evidence="1">
    <location>
        <begin position="70"/>
        <end position="141"/>
    </location>
</feature>
<dbReference type="InterPro" id="IPR052929">
    <property type="entry name" value="RNase_H-like_EbsB-rel"/>
</dbReference>
<sequence>MKNYACCIDWLEDVLRVLDKKAAADFFTTLWNNWNNHNNYIFRGKEDEARVVCERAKTLSNEFCIHNLLNFDAAVAPNRTGYGMIARDKDGFVIGGGRGFKKEVLTVEWAEIYAPEESLKLARTMNISKALIETDCANITNR</sequence>
<gene>
    <name evidence="2" type="ORF">Gogos_022093</name>
</gene>
<dbReference type="Gene3D" id="3.30.420.10">
    <property type="entry name" value="Ribonuclease H-like superfamily/Ribonuclease H"/>
    <property type="match status" value="1"/>
</dbReference>
<dbReference type="PANTHER" id="PTHR47074">
    <property type="entry name" value="BNAC02G40300D PROTEIN"/>
    <property type="match status" value="1"/>
</dbReference>
<organism evidence="2 3">
    <name type="scientific">Gossypium gossypioides</name>
    <name type="common">Mexican cotton</name>
    <name type="synonym">Selera gossypioides</name>
    <dbReference type="NCBI Taxonomy" id="34282"/>
    <lineage>
        <taxon>Eukaryota</taxon>
        <taxon>Viridiplantae</taxon>
        <taxon>Streptophyta</taxon>
        <taxon>Embryophyta</taxon>
        <taxon>Tracheophyta</taxon>
        <taxon>Spermatophyta</taxon>
        <taxon>Magnoliopsida</taxon>
        <taxon>eudicotyledons</taxon>
        <taxon>Gunneridae</taxon>
        <taxon>Pentapetalae</taxon>
        <taxon>rosids</taxon>
        <taxon>malvids</taxon>
        <taxon>Malvales</taxon>
        <taxon>Malvaceae</taxon>
        <taxon>Malvoideae</taxon>
        <taxon>Gossypium</taxon>
    </lineage>
</organism>
<feature type="non-terminal residue" evidence="2">
    <location>
        <position position="142"/>
    </location>
</feature>
<evidence type="ECO:0000259" key="1">
    <source>
        <dbReference type="Pfam" id="PF13456"/>
    </source>
</evidence>
<dbReference type="SUPFAM" id="SSF53098">
    <property type="entry name" value="Ribonuclease H-like"/>
    <property type="match status" value="1"/>
</dbReference>
<proteinExistence type="predicted"/>
<dbReference type="InterPro" id="IPR002156">
    <property type="entry name" value="RNaseH_domain"/>
</dbReference>
<dbReference type="InterPro" id="IPR012337">
    <property type="entry name" value="RNaseH-like_sf"/>
</dbReference>
<evidence type="ECO:0000313" key="2">
    <source>
        <dbReference type="EMBL" id="MBA0754347.1"/>
    </source>
</evidence>
<comment type="caution">
    <text evidence="2">The sequence shown here is derived from an EMBL/GenBank/DDBJ whole genome shotgun (WGS) entry which is preliminary data.</text>
</comment>
<accession>A0A7J9D0W6</accession>
<keyword evidence="3" id="KW-1185">Reference proteome</keyword>
<dbReference type="AlphaFoldDB" id="A0A7J9D0W6"/>
<protein>
    <recommendedName>
        <fullName evidence="1">RNase H type-1 domain-containing protein</fullName>
    </recommendedName>
</protein>
<dbReference type="GO" id="GO:0003676">
    <property type="term" value="F:nucleic acid binding"/>
    <property type="evidence" value="ECO:0007669"/>
    <property type="project" value="InterPro"/>
</dbReference>
<reference evidence="2 3" key="1">
    <citation type="journal article" date="2019" name="Genome Biol. Evol.">
        <title>Insights into the evolution of the New World diploid cottons (Gossypium, subgenus Houzingenia) based on genome sequencing.</title>
        <authorList>
            <person name="Grover C.E."/>
            <person name="Arick M.A. 2nd"/>
            <person name="Thrash A."/>
            <person name="Conover J.L."/>
            <person name="Sanders W.S."/>
            <person name="Peterson D.G."/>
            <person name="Frelichowski J.E."/>
            <person name="Scheffler J.A."/>
            <person name="Scheffler B.E."/>
            <person name="Wendel J.F."/>
        </authorList>
    </citation>
    <scope>NUCLEOTIDE SEQUENCE [LARGE SCALE GENOMIC DNA]</scope>
    <source>
        <strain evidence="2">5</strain>
        <tissue evidence="2">Leaf</tissue>
    </source>
</reference>
<dbReference type="Pfam" id="PF13456">
    <property type="entry name" value="RVT_3"/>
    <property type="match status" value="1"/>
</dbReference>
<dbReference type="OrthoDB" id="999294at2759"/>
<dbReference type="InterPro" id="IPR036397">
    <property type="entry name" value="RNaseH_sf"/>
</dbReference>